<protein>
    <submittedName>
        <fullName evidence="1">Uncharacterized protein</fullName>
    </submittedName>
</protein>
<name>A0ACC0B232_CATRO</name>
<dbReference type="EMBL" id="CM044704">
    <property type="protein sequence ID" value="KAI5666578.1"/>
    <property type="molecule type" value="Genomic_DNA"/>
</dbReference>
<sequence length="166" mass="18852">MDPNTTSFIDFEDEHSSSTSSSSSNVPNQIRRAKKKAAGRKKFKETRHPVYIGVRRRNGSKWVCEVREPNKKSRIWLGTFPTPEMAARAYDVAVLTLRGDSVALNFDDSAWCLIRAETSSSRDIQIAAFRAAEAFRPMTNDEPNLTQENQKMGRYVANSNSYEERV</sequence>
<gene>
    <name evidence="1" type="ORF">M9H77_16431</name>
</gene>
<evidence type="ECO:0000313" key="2">
    <source>
        <dbReference type="Proteomes" id="UP001060085"/>
    </source>
</evidence>
<reference evidence="2" key="1">
    <citation type="journal article" date="2023" name="Nat. Plants">
        <title>Single-cell RNA sequencing provides a high-resolution roadmap for understanding the multicellular compartmentation of specialized metabolism.</title>
        <authorList>
            <person name="Sun S."/>
            <person name="Shen X."/>
            <person name="Li Y."/>
            <person name="Li Y."/>
            <person name="Wang S."/>
            <person name="Li R."/>
            <person name="Zhang H."/>
            <person name="Shen G."/>
            <person name="Guo B."/>
            <person name="Wei J."/>
            <person name="Xu J."/>
            <person name="St-Pierre B."/>
            <person name="Chen S."/>
            <person name="Sun C."/>
        </authorList>
    </citation>
    <scope>NUCLEOTIDE SEQUENCE [LARGE SCALE GENOMIC DNA]</scope>
</reference>
<keyword evidence="2" id="KW-1185">Reference proteome</keyword>
<evidence type="ECO:0000313" key="1">
    <source>
        <dbReference type="EMBL" id="KAI5666578.1"/>
    </source>
</evidence>
<proteinExistence type="predicted"/>
<comment type="caution">
    <text evidence="1">The sequence shown here is derived from an EMBL/GenBank/DDBJ whole genome shotgun (WGS) entry which is preliminary data.</text>
</comment>
<dbReference type="Proteomes" id="UP001060085">
    <property type="component" value="Linkage Group LG04"/>
</dbReference>
<organism evidence="1 2">
    <name type="scientific">Catharanthus roseus</name>
    <name type="common">Madagascar periwinkle</name>
    <name type="synonym">Vinca rosea</name>
    <dbReference type="NCBI Taxonomy" id="4058"/>
    <lineage>
        <taxon>Eukaryota</taxon>
        <taxon>Viridiplantae</taxon>
        <taxon>Streptophyta</taxon>
        <taxon>Embryophyta</taxon>
        <taxon>Tracheophyta</taxon>
        <taxon>Spermatophyta</taxon>
        <taxon>Magnoliopsida</taxon>
        <taxon>eudicotyledons</taxon>
        <taxon>Gunneridae</taxon>
        <taxon>Pentapetalae</taxon>
        <taxon>asterids</taxon>
        <taxon>lamiids</taxon>
        <taxon>Gentianales</taxon>
        <taxon>Apocynaceae</taxon>
        <taxon>Rauvolfioideae</taxon>
        <taxon>Vinceae</taxon>
        <taxon>Catharanthinae</taxon>
        <taxon>Catharanthus</taxon>
    </lineage>
</organism>
<accession>A0ACC0B232</accession>